<accession>A0A4S8JS72</accession>
<evidence type="ECO:0000313" key="2">
    <source>
        <dbReference type="EMBL" id="THU64954.1"/>
    </source>
</evidence>
<comment type="caution">
    <text evidence="2">The sequence shown here is derived from an EMBL/GenBank/DDBJ whole genome shotgun (WGS) entry which is preliminary data.</text>
</comment>
<feature type="region of interest" description="Disordered" evidence="1">
    <location>
        <begin position="14"/>
        <end position="51"/>
    </location>
</feature>
<dbReference type="PANTHER" id="PTHR47548:SF1">
    <property type="entry name" value="S-ADENOSYL-L-METHIONINE-DEPENDENT METHYLTRANSFERASES SUPERFAMILY PROTEIN"/>
    <property type="match status" value="1"/>
</dbReference>
<feature type="compositionally biased region" description="Low complexity" evidence="1">
    <location>
        <begin position="35"/>
        <end position="51"/>
    </location>
</feature>
<dbReference type="EMBL" id="PYDT01000004">
    <property type="protein sequence ID" value="THU64954.1"/>
    <property type="molecule type" value="Genomic_DNA"/>
</dbReference>
<name>A0A4S8JS72_MUSBA</name>
<protein>
    <submittedName>
        <fullName evidence="2">Uncharacterized protein</fullName>
    </submittedName>
</protein>
<evidence type="ECO:0000313" key="3">
    <source>
        <dbReference type="Proteomes" id="UP000317650"/>
    </source>
</evidence>
<organism evidence="2 3">
    <name type="scientific">Musa balbisiana</name>
    <name type="common">Banana</name>
    <dbReference type="NCBI Taxonomy" id="52838"/>
    <lineage>
        <taxon>Eukaryota</taxon>
        <taxon>Viridiplantae</taxon>
        <taxon>Streptophyta</taxon>
        <taxon>Embryophyta</taxon>
        <taxon>Tracheophyta</taxon>
        <taxon>Spermatophyta</taxon>
        <taxon>Magnoliopsida</taxon>
        <taxon>Liliopsida</taxon>
        <taxon>Zingiberales</taxon>
        <taxon>Musaceae</taxon>
        <taxon>Musa</taxon>
    </lineage>
</organism>
<gene>
    <name evidence="2" type="ORF">C4D60_Mb01t31960</name>
</gene>
<sequence length="107" mass="11735">MALSLLPHANVAARFATRNPPPPASTPTLLRRRNPNPLQRHSSSSSSDAAATSTALQCPHFQSCSGCTHEWNLDQPPVIEEAIEFFKSLGISDFTFESGRLSRIEFI</sequence>
<reference evidence="2 3" key="1">
    <citation type="journal article" date="2019" name="Nat. Plants">
        <title>Genome sequencing of Musa balbisiana reveals subgenome evolution and function divergence in polyploid bananas.</title>
        <authorList>
            <person name="Yao X."/>
        </authorList>
    </citation>
    <scope>NUCLEOTIDE SEQUENCE [LARGE SCALE GENOMIC DNA]</scope>
    <source>
        <strain evidence="3">cv. DH-PKW</strain>
        <tissue evidence="2">Leaves</tissue>
    </source>
</reference>
<dbReference type="STRING" id="52838.A0A4S8JS72"/>
<evidence type="ECO:0000256" key="1">
    <source>
        <dbReference type="SAM" id="MobiDB-lite"/>
    </source>
</evidence>
<dbReference type="InterPro" id="IPR053304">
    <property type="entry name" value="RNA_M5U_MTase"/>
</dbReference>
<proteinExistence type="predicted"/>
<dbReference type="AlphaFoldDB" id="A0A4S8JS72"/>
<dbReference type="PANTHER" id="PTHR47548">
    <property type="entry name" value="BNAA06G32370D PROTEIN"/>
    <property type="match status" value="1"/>
</dbReference>
<dbReference type="Proteomes" id="UP000317650">
    <property type="component" value="Chromosome 1"/>
</dbReference>
<keyword evidence="3" id="KW-1185">Reference proteome</keyword>